<dbReference type="EMBL" id="JAHKSW010000014">
    <property type="protein sequence ID" value="KAG7324420.1"/>
    <property type="molecule type" value="Genomic_DNA"/>
</dbReference>
<evidence type="ECO:0000313" key="1">
    <source>
        <dbReference type="EMBL" id="KAG7324420.1"/>
    </source>
</evidence>
<name>A0A9D3NNW6_9TELE</name>
<dbReference type="AlphaFoldDB" id="A0A9D3NNW6"/>
<protein>
    <submittedName>
        <fullName evidence="1">Uncharacterized protein</fullName>
    </submittedName>
</protein>
<keyword evidence="2" id="KW-1185">Reference proteome</keyword>
<organism evidence="1 2">
    <name type="scientific">Hemibagrus wyckioides</name>
    <dbReference type="NCBI Taxonomy" id="337641"/>
    <lineage>
        <taxon>Eukaryota</taxon>
        <taxon>Metazoa</taxon>
        <taxon>Chordata</taxon>
        <taxon>Craniata</taxon>
        <taxon>Vertebrata</taxon>
        <taxon>Euteleostomi</taxon>
        <taxon>Actinopterygii</taxon>
        <taxon>Neopterygii</taxon>
        <taxon>Teleostei</taxon>
        <taxon>Ostariophysi</taxon>
        <taxon>Siluriformes</taxon>
        <taxon>Bagridae</taxon>
        <taxon>Hemibagrus</taxon>
    </lineage>
</organism>
<sequence length="125" mass="14278">MDTFQQIRVRQPHPCRLHGPNPAQPLQLIKVFGNISEMEVSRSRDARNFCEIFQTTSGALEVPVLYFESPRREHISQDELKHHAAAMLENGVKQVKSSTMPAAWFHTPTTQPAFLKLQPWNGRGM</sequence>
<dbReference type="Proteomes" id="UP000824219">
    <property type="component" value="Linkage Group LG14"/>
</dbReference>
<reference evidence="1 2" key="1">
    <citation type="submission" date="2021-06" db="EMBL/GenBank/DDBJ databases">
        <title>Chromosome-level genome assembly of the red-tail catfish (Hemibagrus wyckioides).</title>
        <authorList>
            <person name="Shao F."/>
        </authorList>
    </citation>
    <scope>NUCLEOTIDE SEQUENCE [LARGE SCALE GENOMIC DNA]</scope>
    <source>
        <strain evidence="1">EC202008001</strain>
        <tissue evidence="1">Blood</tissue>
    </source>
</reference>
<gene>
    <name evidence="1" type="ORF">KOW79_012436</name>
</gene>
<comment type="caution">
    <text evidence="1">The sequence shown here is derived from an EMBL/GenBank/DDBJ whole genome shotgun (WGS) entry which is preliminary data.</text>
</comment>
<evidence type="ECO:0000313" key="2">
    <source>
        <dbReference type="Proteomes" id="UP000824219"/>
    </source>
</evidence>
<accession>A0A9D3NNW6</accession>
<proteinExistence type="predicted"/>